<proteinExistence type="predicted"/>
<keyword evidence="2" id="KW-1185">Reference proteome</keyword>
<sequence>MWENSSGTARTRGPNFAEIAAAKKKSQRLTRELQTAITFDSELRFSQNWTFWNEHDVLYATKLD</sequence>
<accession>A0AA38F5X7</accession>
<dbReference type="EMBL" id="JAHRHJ020003813">
    <property type="protein sequence ID" value="KAH9289467.1"/>
    <property type="molecule type" value="Genomic_DNA"/>
</dbReference>
<evidence type="ECO:0000313" key="1">
    <source>
        <dbReference type="EMBL" id="KAH9289467.1"/>
    </source>
</evidence>
<dbReference type="AlphaFoldDB" id="A0AA38F5X7"/>
<comment type="caution">
    <text evidence="1">The sequence shown here is derived from an EMBL/GenBank/DDBJ whole genome shotgun (WGS) entry which is preliminary data.</text>
</comment>
<organism evidence="1 2">
    <name type="scientific">Taxus chinensis</name>
    <name type="common">Chinese yew</name>
    <name type="synonym">Taxus wallichiana var. chinensis</name>
    <dbReference type="NCBI Taxonomy" id="29808"/>
    <lineage>
        <taxon>Eukaryota</taxon>
        <taxon>Viridiplantae</taxon>
        <taxon>Streptophyta</taxon>
        <taxon>Embryophyta</taxon>
        <taxon>Tracheophyta</taxon>
        <taxon>Spermatophyta</taxon>
        <taxon>Pinopsida</taxon>
        <taxon>Pinidae</taxon>
        <taxon>Conifers II</taxon>
        <taxon>Cupressales</taxon>
        <taxon>Taxaceae</taxon>
        <taxon>Taxus</taxon>
    </lineage>
</organism>
<dbReference type="Proteomes" id="UP000824469">
    <property type="component" value="Unassembled WGS sequence"/>
</dbReference>
<name>A0AA38F5X7_TAXCH</name>
<gene>
    <name evidence="1" type="ORF">KI387_033584</name>
</gene>
<protein>
    <submittedName>
        <fullName evidence="1">Uncharacterized protein</fullName>
    </submittedName>
</protein>
<evidence type="ECO:0000313" key="2">
    <source>
        <dbReference type="Proteomes" id="UP000824469"/>
    </source>
</evidence>
<feature type="non-terminal residue" evidence="1">
    <location>
        <position position="64"/>
    </location>
</feature>
<reference evidence="1 2" key="1">
    <citation type="journal article" date="2021" name="Nat. Plants">
        <title>The Taxus genome provides insights into paclitaxel biosynthesis.</title>
        <authorList>
            <person name="Xiong X."/>
            <person name="Gou J."/>
            <person name="Liao Q."/>
            <person name="Li Y."/>
            <person name="Zhou Q."/>
            <person name="Bi G."/>
            <person name="Li C."/>
            <person name="Du R."/>
            <person name="Wang X."/>
            <person name="Sun T."/>
            <person name="Guo L."/>
            <person name="Liang H."/>
            <person name="Lu P."/>
            <person name="Wu Y."/>
            <person name="Zhang Z."/>
            <person name="Ro D.K."/>
            <person name="Shang Y."/>
            <person name="Huang S."/>
            <person name="Yan J."/>
        </authorList>
    </citation>
    <scope>NUCLEOTIDE SEQUENCE [LARGE SCALE GENOMIC DNA]</scope>
    <source>
        <strain evidence="1">Ta-2019</strain>
    </source>
</reference>